<dbReference type="InParanoid" id="A0A1B6PEL0"/>
<name>A0A1B6PEL0_SORBI</name>
<dbReference type="Proteomes" id="UP000000768">
    <property type="component" value="Chromosome 8"/>
</dbReference>
<feature type="region of interest" description="Disordered" evidence="1">
    <location>
        <begin position="1"/>
        <end position="27"/>
    </location>
</feature>
<dbReference type="Gramene" id="KXG24113">
    <property type="protein sequence ID" value="KXG24113"/>
    <property type="gene ID" value="SORBI_3008G186700"/>
</dbReference>
<organism evidence="2 3">
    <name type="scientific">Sorghum bicolor</name>
    <name type="common">Sorghum</name>
    <name type="synonym">Sorghum vulgare</name>
    <dbReference type="NCBI Taxonomy" id="4558"/>
    <lineage>
        <taxon>Eukaryota</taxon>
        <taxon>Viridiplantae</taxon>
        <taxon>Streptophyta</taxon>
        <taxon>Embryophyta</taxon>
        <taxon>Tracheophyta</taxon>
        <taxon>Spermatophyta</taxon>
        <taxon>Magnoliopsida</taxon>
        <taxon>Liliopsida</taxon>
        <taxon>Poales</taxon>
        <taxon>Poaceae</taxon>
        <taxon>PACMAD clade</taxon>
        <taxon>Panicoideae</taxon>
        <taxon>Andropogonodae</taxon>
        <taxon>Andropogoneae</taxon>
        <taxon>Sorghinae</taxon>
        <taxon>Sorghum</taxon>
    </lineage>
</organism>
<accession>A0A1B6PEL0</accession>
<keyword evidence="3" id="KW-1185">Reference proteome</keyword>
<dbReference type="EMBL" id="CM000767">
    <property type="protein sequence ID" value="KXG24113.1"/>
    <property type="molecule type" value="Genomic_DNA"/>
</dbReference>
<sequence>MTLGQRLGVDRREQHPDPAARDDDQGGLLKTALTYGAIHPEAINGGHGQKAGSMEGARTSATPKLACRRCRVPGT</sequence>
<reference evidence="3" key="2">
    <citation type="journal article" date="2018" name="Plant J.">
        <title>The Sorghum bicolor reference genome: improved assembly, gene annotations, a transcriptome atlas, and signatures of genome organization.</title>
        <authorList>
            <person name="McCormick R.F."/>
            <person name="Truong S.K."/>
            <person name="Sreedasyam A."/>
            <person name="Jenkins J."/>
            <person name="Shu S."/>
            <person name="Sims D."/>
            <person name="Kennedy M."/>
            <person name="Amirebrahimi M."/>
            <person name="Weers B.D."/>
            <person name="McKinley B."/>
            <person name="Mattison A."/>
            <person name="Morishige D.T."/>
            <person name="Grimwood J."/>
            <person name="Schmutz J."/>
            <person name="Mullet J.E."/>
        </authorList>
    </citation>
    <scope>NUCLEOTIDE SEQUENCE [LARGE SCALE GENOMIC DNA]</scope>
    <source>
        <strain evidence="3">cv. BTx623</strain>
    </source>
</reference>
<evidence type="ECO:0000256" key="1">
    <source>
        <dbReference type="SAM" id="MobiDB-lite"/>
    </source>
</evidence>
<proteinExistence type="predicted"/>
<evidence type="ECO:0000313" key="3">
    <source>
        <dbReference type="Proteomes" id="UP000000768"/>
    </source>
</evidence>
<feature type="compositionally biased region" description="Basic and acidic residues" evidence="1">
    <location>
        <begin position="8"/>
        <end position="24"/>
    </location>
</feature>
<reference evidence="2 3" key="1">
    <citation type="journal article" date="2009" name="Nature">
        <title>The Sorghum bicolor genome and the diversification of grasses.</title>
        <authorList>
            <person name="Paterson A.H."/>
            <person name="Bowers J.E."/>
            <person name="Bruggmann R."/>
            <person name="Dubchak I."/>
            <person name="Grimwood J."/>
            <person name="Gundlach H."/>
            <person name="Haberer G."/>
            <person name="Hellsten U."/>
            <person name="Mitros T."/>
            <person name="Poliakov A."/>
            <person name="Schmutz J."/>
            <person name="Spannagl M."/>
            <person name="Tang H."/>
            <person name="Wang X."/>
            <person name="Wicker T."/>
            <person name="Bharti A.K."/>
            <person name="Chapman J."/>
            <person name="Feltus F.A."/>
            <person name="Gowik U."/>
            <person name="Grigoriev I.V."/>
            <person name="Lyons E."/>
            <person name="Maher C.A."/>
            <person name="Martis M."/>
            <person name="Narechania A."/>
            <person name="Otillar R.P."/>
            <person name="Penning B.W."/>
            <person name="Salamov A.A."/>
            <person name="Wang Y."/>
            <person name="Zhang L."/>
            <person name="Carpita N.C."/>
            <person name="Freeling M."/>
            <person name="Gingle A.R."/>
            <person name="Hash C.T."/>
            <person name="Keller B."/>
            <person name="Klein P."/>
            <person name="Kresovich S."/>
            <person name="McCann M.C."/>
            <person name="Ming R."/>
            <person name="Peterson D.G."/>
            <person name="Mehboob-ur-Rahman"/>
            <person name="Ware D."/>
            <person name="Westhoff P."/>
            <person name="Mayer K.F."/>
            <person name="Messing J."/>
            <person name="Rokhsar D.S."/>
        </authorList>
    </citation>
    <scope>NUCLEOTIDE SEQUENCE [LARGE SCALE GENOMIC DNA]</scope>
    <source>
        <strain evidence="3">cv. BTx623</strain>
    </source>
</reference>
<evidence type="ECO:0000313" key="2">
    <source>
        <dbReference type="EMBL" id="KXG24113.1"/>
    </source>
</evidence>
<dbReference type="AlphaFoldDB" id="A0A1B6PEL0"/>
<protein>
    <submittedName>
        <fullName evidence="2">Uncharacterized protein</fullName>
    </submittedName>
</protein>
<gene>
    <name evidence="2" type="ORF">SORBI_3008G186700</name>
</gene>
<feature type="region of interest" description="Disordered" evidence="1">
    <location>
        <begin position="40"/>
        <end position="64"/>
    </location>
</feature>